<organism evidence="1 2">
    <name type="scientific">Algoriphagus confluentis</name>
    <dbReference type="NCBI Taxonomy" id="1697556"/>
    <lineage>
        <taxon>Bacteria</taxon>
        <taxon>Pseudomonadati</taxon>
        <taxon>Bacteroidota</taxon>
        <taxon>Cytophagia</taxon>
        <taxon>Cytophagales</taxon>
        <taxon>Cyclobacteriaceae</taxon>
        <taxon>Algoriphagus</taxon>
    </lineage>
</organism>
<reference evidence="1 2" key="1">
    <citation type="submission" date="2023-08" db="EMBL/GenBank/DDBJ databases">
        <title>Draft genome sequence of Algoriphagus confluentis.</title>
        <authorList>
            <person name="Takatani N."/>
            <person name="Hosokawa M."/>
            <person name="Sawabe T."/>
        </authorList>
    </citation>
    <scope>NUCLEOTIDE SEQUENCE [LARGE SCALE GENOMIC DNA]</scope>
    <source>
        <strain evidence="1 2">NBRC 111222</strain>
    </source>
</reference>
<gene>
    <name evidence="1" type="ORF">Aconfl_02080</name>
</gene>
<dbReference type="Proteomes" id="UP001338309">
    <property type="component" value="Unassembled WGS sequence"/>
</dbReference>
<name>A0ABQ6PIA1_9BACT</name>
<evidence type="ECO:0000313" key="2">
    <source>
        <dbReference type="Proteomes" id="UP001338309"/>
    </source>
</evidence>
<protein>
    <recommendedName>
        <fullName evidence="3">Outer membrane protein beta-barrel domain-containing protein</fullName>
    </recommendedName>
</protein>
<proteinExistence type="predicted"/>
<keyword evidence="2" id="KW-1185">Reference proteome</keyword>
<comment type="caution">
    <text evidence="1">The sequence shown here is derived from an EMBL/GenBank/DDBJ whole genome shotgun (WGS) entry which is preliminary data.</text>
</comment>
<evidence type="ECO:0008006" key="3">
    <source>
        <dbReference type="Google" id="ProtNLM"/>
    </source>
</evidence>
<dbReference type="EMBL" id="BTPD01000001">
    <property type="protein sequence ID" value="GMQ27566.1"/>
    <property type="molecule type" value="Genomic_DNA"/>
</dbReference>
<dbReference type="RefSeq" id="WP_338222377.1">
    <property type="nucleotide sequence ID" value="NZ_BTPD01000001.1"/>
</dbReference>
<sequence length="195" mass="21982">MSFPKKHILLALFGLSMFENKLFAQSETETKAEIFTAKNLIFAEFFGNSGGYALNFGRIFFQKEKWKISASAGFSVLYKSEDEPLHPGYLVPAFIPEISAFYGKSKHHLELGVGFNAAYQKSYSFDEDFPNNTKEQTYWSKSIVPRIGYRYQKPEGGFFFRVGYTPSISFESLDKAAKKATFIPFGAGISLGVSF</sequence>
<evidence type="ECO:0000313" key="1">
    <source>
        <dbReference type="EMBL" id="GMQ27566.1"/>
    </source>
</evidence>
<accession>A0ABQ6PIA1</accession>